<sequence length="327" mass="36595">MNEQRLQVYYQLIESLLNCPNGEEPKILVANTELLDAGFLQVLAAVADNFAQQGNENTANWLRNLATQLTSEATPITPEDIEIYGQFLQEVLLKTLESNGDAQVIYQLLATNTDKLNDIFAELLHRWATNTLAAAEPDAAADIAAVIFDLSNLIQQFTLGSKASNMKIAIAGYEIALTVYTRSGFPVDWAMTQNNLGNAYSHRILKEQAENIEMAIAAYTAALEVYTRSAFPQDHAKTLFNLDFVYQDTKQFDLAYTTFASAIATVEALRGDIISGEEAKRKQAEEWNQLYRRMVEVCLALGRDTEAIEYIERSKTRNLVELILNFS</sequence>
<dbReference type="SUPFAM" id="SSF48452">
    <property type="entry name" value="TPR-like"/>
    <property type="match status" value="1"/>
</dbReference>
<evidence type="ECO:0000313" key="2">
    <source>
        <dbReference type="Proteomes" id="UP000599391"/>
    </source>
</evidence>
<accession>A0A8J7HJH7</accession>
<comment type="caution">
    <text evidence="1">The sequence shown here is derived from an EMBL/GenBank/DDBJ whole genome shotgun (WGS) entry which is preliminary data.</text>
</comment>
<dbReference type="Gene3D" id="1.25.40.10">
    <property type="entry name" value="Tetratricopeptide repeat domain"/>
    <property type="match status" value="1"/>
</dbReference>
<evidence type="ECO:0000313" key="1">
    <source>
        <dbReference type="EMBL" id="MBH8556334.1"/>
    </source>
</evidence>
<keyword evidence="2" id="KW-1185">Reference proteome</keyword>
<dbReference type="EMBL" id="JAECZB010000113">
    <property type="protein sequence ID" value="MBH8556334.1"/>
    <property type="molecule type" value="Genomic_DNA"/>
</dbReference>
<dbReference type="AlphaFoldDB" id="A0A8J7HJH7"/>
<dbReference type="Proteomes" id="UP000599391">
    <property type="component" value="Unassembled WGS sequence"/>
</dbReference>
<dbReference type="InterPro" id="IPR011990">
    <property type="entry name" value="TPR-like_helical_dom_sf"/>
</dbReference>
<reference evidence="1 2" key="1">
    <citation type="journal article" date="2021" name="Int. J. Syst. Evol. Microbiol.">
        <title>Amazonocrinis nigriterrae gen. nov., sp. nov., Atlanticothrix silvestris gen. nov., sp. nov. and Dendronalium phyllosphericum gen. nov., sp. nov., nostocacean cyanobacteria from Brazilian environments.</title>
        <authorList>
            <person name="Alvarenga D.O."/>
            <person name="Andreote A.P.D."/>
            <person name="Branco L.H.Z."/>
            <person name="Delbaje E."/>
            <person name="Cruz R.B."/>
            <person name="Varani A.M."/>
            <person name="Fiore M.F."/>
        </authorList>
    </citation>
    <scope>NUCLEOTIDE SEQUENCE [LARGE SCALE GENOMIC DNA]</scope>
    <source>
        <strain evidence="1 2">CENA357</strain>
    </source>
</reference>
<proteinExistence type="predicted"/>
<gene>
    <name evidence="1" type="ORF">I8751_29220</name>
</gene>
<organism evidence="1 2">
    <name type="scientific">Atlanticothrix silvestris CENA357</name>
    <dbReference type="NCBI Taxonomy" id="1725252"/>
    <lineage>
        <taxon>Bacteria</taxon>
        <taxon>Bacillati</taxon>
        <taxon>Cyanobacteriota</taxon>
        <taxon>Cyanophyceae</taxon>
        <taxon>Nostocales</taxon>
        <taxon>Nodulariaceae</taxon>
        <taxon>Atlanticothrix</taxon>
        <taxon>Atlanticothrix silvestris</taxon>
    </lineage>
</organism>
<dbReference type="RefSeq" id="WP_214442529.1">
    <property type="nucleotide sequence ID" value="NZ_JAECZB010000113.1"/>
</dbReference>
<protein>
    <submittedName>
        <fullName evidence="1">Tetratricopeptide repeat protein</fullName>
    </submittedName>
</protein>
<name>A0A8J7HJH7_9CYAN</name>